<keyword evidence="2" id="KW-1185">Reference proteome</keyword>
<protein>
    <submittedName>
        <fullName evidence="1">Uncharacterized protein</fullName>
    </submittedName>
</protein>
<evidence type="ECO:0000313" key="2">
    <source>
        <dbReference type="Proteomes" id="UP001603857"/>
    </source>
</evidence>
<reference evidence="1 2" key="1">
    <citation type="submission" date="2024-08" db="EMBL/GenBank/DDBJ databases">
        <title>Insights into the chromosomal genome structure of Flemingia macrophylla.</title>
        <authorList>
            <person name="Ding Y."/>
            <person name="Zhao Y."/>
            <person name="Bi W."/>
            <person name="Wu M."/>
            <person name="Zhao G."/>
            <person name="Gong Y."/>
            <person name="Li W."/>
            <person name="Zhang P."/>
        </authorList>
    </citation>
    <scope>NUCLEOTIDE SEQUENCE [LARGE SCALE GENOMIC DNA]</scope>
    <source>
        <strain evidence="1">DYQJB</strain>
        <tissue evidence="1">Leaf</tissue>
    </source>
</reference>
<dbReference type="EMBL" id="JBGMDY010000002">
    <property type="protein sequence ID" value="KAL2344818.1"/>
    <property type="molecule type" value="Genomic_DNA"/>
</dbReference>
<name>A0ABD1N9N3_9FABA</name>
<sequence length="187" mass="20113">MNSGTKSVPSGRVGRISGEMIHHHHELVKISVANPIPEFGFLVPRCHRIHFHTLIQILVLQLLFRVSLSVNVDPLWLGLLQAQGLVDQGKIELGPWAAELNGGLVVGPGRFLRGVEGTKPYAGGTARVADLGGPFPPGPLPDAAVLLLGPLLLLLLLGEKVAPEAPRDVALATRVHARRRHQTRRPG</sequence>
<proteinExistence type="predicted"/>
<dbReference type="Proteomes" id="UP001603857">
    <property type="component" value="Unassembled WGS sequence"/>
</dbReference>
<organism evidence="1 2">
    <name type="scientific">Flemingia macrophylla</name>
    <dbReference type="NCBI Taxonomy" id="520843"/>
    <lineage>
        <taxon>Eukaryota</taxon>
        <taxon>Viridiplantae</taxon>
        <taxon>Streptophyta</taxon>
        <taxon>Embryophyta</taxon>
        <taxon>Tracheophyta</taxon>
        <taxon>Spermatophyta</taxon>
        <taxon>Magnoliopsida</taxon>
        <taxon>eudicotyledons</taxon>
        <taxon>Gunneridae</taxon>
        <taxon>Pentapetalae</taxon>
        <taxon>rosids</taxon>
        <taxon>fabids</taxon>
        <taxon>Fabales</taxon>
        <taxon>Fabaceae</taxon>
        <taxon>Papilionoideae</taxon>
        <taxon>50 kb inversion clade</taxon>
        <taxon>NPAAA clade</taxon>
        <taxon>indigoferoid/millettioid clade</taxon>
        <taxon>Phaseoleae</taxon>
        <taxon>Flemingia</taxon>
    </lineage>
</organism>
<gene>
    <name evidence="1" type="ORF">Fmac_006103</name>
</gene>
<evidence type="ECO:0000313" key="1">
    <source>
        <dbReference type="EMBL" id="KAL2344818.1"/>
    </source>
</evidence>
<dbReference type="AlphaFoldDB" id="A0ABD1N9N3"/>
<comment type="caution">
    <text evidence="1">The sequence shown here is derived from an EMBL/GenBank/DDBJ whole genome shotgun (WGS) entry which is preliminary data.</text>
</comment>
<accession>A0ABD1N9N3</accession>